<feature type="region of interest" description="Disordered" evidence="6">
    <location>
        <begin position="279"/>
        <end position="329"/>
    </location>
</feature>
<keyword evidence="4" id="KW-0560">Oxidoreductase</keyword>
<evidence type="ECO:0000256" key="4">
    <source>
        <dbReference type="ARBA" id="ARBA00023002"/>
    </source>
</evidence>
<evidence type="ECO:0000256" key="1">
    <source>
        <dbReference type="ARBA" id="ARBA00005896"/>
    </source>
</evidence>
<dbReference type="InterPro" id="IPR003819">
    <property type="entry name" value="TauD/TfdA-like"/>
</dbReference>
<evidence type="ECO:0000256" key="3">
    <source>
        <dbReference type="ARBA" id="ARBA00022964"/>
    </source>
</evidence>
<dbReference type="EMBL" id="CP108188">
    <property type="protein sequence ID" value="WTR69696.1"/>
    <property type="molecule type" value="Genomic_DNA"/>
</dbReference>
<dbReference type="Proteomes" id="UP001622594">
    <property type="component" value="Chromosome"/>
</dbReference>
<dbReference type="Gene3D" id="3.60.130.10">
    <property type="entry name" value="Clavaminate synthase-like"/>
    <property type="match status" value="1"/>
</dbReference>
<gene>
    <name evidence="8" type="ORF">OG814_10670</name>
</gene>
<reference evidence="8 9" key="1">
    <citation type="submission" date="2022-10" db="EMBL/GenBank/DDBJ databases">
        <title>The complete genomes of actinobacterial strains from the NBC collection.</title>
        <authorList>
            <person name="Joergensen T.S."/>
            <person name="Alvarez Arevalo M."/>
            <person name="Sterndorff E.B."/>
            <person name="Faurdal D."/>
            <person name="Vuksanovic O."/>
            <person name="Mourched A.-S."/>
            <person name="Charusanti P."/>
            <person name="Shaw S."/>
            <person name="Blin K."/>
            <person name="Weber T."/>
        </authorList>
    </citation>
    <scope>NUCLEOTIDE SEQUENCE [LARGE SCALE GENOMIC DNA]</scope>
    <source>
        <strain evidence="8 9">NBC_00123</strain>
    </source>
</reference>
<name>A0ABZ1L8J9_9ACTN</name>
<dbReference type="InterPro" id="IPR051323">
    <property type="entry name" value="AtsK-like"/>
</dbReference>
<keyword evidence="9" id="KW-1185">Reference proteome</keyword>
<dbReference type="PANTHER" id="PTHR30468">
    <property type="entry name" value="ALPHA-KETOGLUTARATE-DEPENDENT SULFONATE DIOXYGENASE"/>
    <property type="match status" value="1"/>
</dbReference>
<sequence length="329" mass="36258">MKTTELTDFGLGLRVEGFTPARGPETLRTLLWEYGVLHLTGFPRDPEALTALARLFGEPREVFPAEHRMPGQPHVRLQSNVRGLGANAGGQYWHADGSFAPDTPLVTVLTCDEAPEAEGETLFADLRAGYTALPGDLRAEVDGLDGGFPCRRIAEEDMRRATAMRTVTLSEAERSSRLAELRDFVRPLVTTHHTTGRRALVLNEHWLREIPGRTPEEGRRLLGRLYETVTRPARVLRHHWSVGDVLVWDNASVLHKAVPAAPGLRKITRRITTAVPVAEPRWPAEPTGEPAPGRTAGGTAQRTAEDTSEHRRARAATPDRERAALATTP</sequence>
<feature type="domain" description="TauD/TfdA-like" evidence="7">
    <location>
        <begin position="24"/>
        <end position="270"/>
    </location>
</feature>
<organism evidence="8 9">
    <name type="scientific">Streptomyces zaomyceticus</name>
    <dbReference type="NCBI Taxonomy" id="68286"/>
    <lineage>
        <taxon>Bacteria</taxon>
        <taxon>Bacillati</taxon>
        <taxon>Actinomycetota</taxon>
        <taxon>Actinomycetes</taxon>
        <taxon>Kitasatosporales</taxon>
        <taxon>Streptomycetaceae</taxon>
        <taxon>Streptomyces</taxon>
    </lineage>
</organism>
<accession>A0ABZ1L8J9</accession>
<dbReference type="InterPro" id="IPR042098">
    <property type="entry name" value="TauD-like_sf"/>
</dbReference>
<dbReference type="SUPFAM" id="SSF51197">
    <property type="entry name" value="Clavaminate synthase-like"/>
    <property type="match status" value="1"/>
</dbReference>
<evidence type="ECO:0000256" key="2">
    <source>
        <dbReference type="ARBA" id="ARBA00022723"/>
    </source>
</evidence>
<evidence type="ECO:0000259" key="7">
    <source>
        <dbReference type="Pfam" id="PF02668"/>
    </source>
</evidence>
<keyword evidence="5" id="KW-0408">Iron</keyword>
<keyword evidence="2" id="KW-0479">Metal-binding</keyword>
<dbReference type="RefSeq" id="WP_327164602.1">
    <property type="nucleotide sequence ID" value="NZ_CP108062.1"/>
</dbReference>
<dbReference type="Pfam" id="PF02668">
    <property type="entry name" value="TauD"/>
    <property type="match status" value="1"/>
</dbReference>
<dbReference type="PANTHER" id="PTHR30468:SF1">
    <property type="entry name" value="ALPHA-KETOGLUTARATE-DEPENDENT SULFONATE DIOXYGENASE"/>
    <property type="match status" value="1"/>
</dbReference>
<protein>
    <submittedName>
        <fullName evidence="8">TauD/TfdA family dioxygenase</fullName>
    </submittedName>
</protein>
<keyword evidence="3 8" id="KW-0223">Dioxygenase</keyword>
<dbReference type="GO" id="GO:0051213">
    <property type="term" value="F:dioxygenase activity"/>
    <property type="evidence" value="ECO:0007669"/>
    <property type="project" value="UniProtKB-KW"/>
</dbReference>
<proteinExistence type="inferred from homology"/>
<evidence type="ECO:0000313" key="8">
    <source>
        <dbReference type="EMBL" id="WTR69696.1"/>
    </source>
</evidence>
<evidence type="ECO:0000313" key="9">
    <source>
        <dbReference type="Proteomes" id="UP001622594"/>
    </source>
</evidence>
<evidence type="ECO:0000256" key="6">
    <source>
        <dbReference type="SAM" id="MobiDB-lite"/>
    </source>
</evidence>
<comment type="similarity">
    <text evidence="1">Belongs to the TfdA dioxygenase family.</text>
</comment>
<evidence type="ECO:0000256" key="5">
    <source>
        <dbReference type="ARBA" id="ARBA00023004"/>
    </source>
</evidence>